<organism evidence="2 3">
    <name type="scientific">Vibrio cholerae serotype O1 (strain ATCC 39541 / Classical Ogawa 395 / O395)</name>
    <dbReference type="NCBI Taxonomy" id="345073"/>
    <lineage>
        <taxon>Bacteria</taxon>
        <taxon>Pseudomonadati</taxon>
        <taxon>Pseudomonadota</taxon>
        <taxon>Gammaproteobacteria</taxon>
        <taxon>Vibrionales</taxon>
        <taxon>Vibrionaceae</taxon>
        <taxon>Vibrio</taxon>
    </lineage>
</organism>
<accession>A0A0H3AI68</accession>
<dbReference type="EMBL" id="CP000627">
    <property type="protein sequence ID" value="ABQ20139.1"/>
    <property type="molecule type" value="Genomic_DNA"/>
</dbReference>
<sequence>MTKYVRLNNVGAAWIKSTREKYGLTTTQAAEMCCVSTQTWRRWENGSYPMNPCIFHYWLSVLEKRVLPRSGLEGKRWQGWYFDEGKLVTPLGHRLGAAQIEDQQNQINQTRAVYRQAHKVREHAKSGLHEAGESWFGWQFKGGFLVSPDERKIAADELYVMMVGYDAMTYAKAYKKPPIDTAKATVLNLETKCS</sequence>
<dbReference type="KEGG" id="vco:VC0395_A1071"/>
<dbReference type="RefSeq" id="WP_000170634.1">
    <property type="nucleotide sequence ID" value="NC_009457.1"/>
</dbReference>
<dbReference type="AlphaFoldDB" id="A0A0H3AI68"/>
<dbReference type="NCBIfam" id="NF040522">
    <property type="entry name" value="VC1465_fam"/>
    <property type="match status" value="1"/>
</dbReference>
<evidence type="ECO:0000259" key="1">
    <source>
        <dbReference type="PROSITE" id="PS50943"/>
    </source>
</evidence>
<proteinExistence type="predicted"/>
<dbReference type="SUPFAM" id="SSF47413">
    <property type="entry name" value="lambda repressor-like DNA-binding domains"/>
    <property type="match status" value="1"/>
</dbReference>
<feature type="domain" description="HTH cro/C1-type" evidence="1">
    <location>
        <begin position="15"/>
        <end position="48"/>
    </location>
</feature>
<dbReference type="Proteomes" id="UP000000249">
    <property type="component" value="Chromosome 1"/>
</dbReference>
<evidence type="ECO:0000313" key="3">
    <source>
        <dbReference type="Proteomes" id="UP000000249"/>
    </source>
</evidence>
<dbReference type="InterPro" id="IPR021077">
    <property type="entry name" value="Phage_phi-Lf_Orf112"/>
</dbReference>
<protein>
    <recommendedName>
        <fullName evidence="1">HTH cro/C1-type domain-containing protein</fullName>
    </recommendedName>
</protein>
<dbReference type="Gene3D" id="1.10.260.40">
    <property type="entry name" value="lambda repressor-like DNA-binding domains"/>
    <property type="match status" value="1"/>
</dbReference>
<dbReference type="OrthoDB" id="6027400at2"/>
<evidence type="ECO:0000313" key="2">
    <source>
        <dbReference type="EMBL" id="ABQ20139.1"/>
    </source>
</evidence>
<dbReference type="GO" id="GO:0003677">
    <property type="term" value="F:DNA binding"/>
    <property type="evidence" value="ECO:0007669"/>
    <property type="project" value="InterPro"/>
</dbReference>
<dbReference type="InterPro" id="IPR001387">
    <property type="entry name" value="Cro/C1-type_HTH"/>
</dbReference>
<dbReference type="CDD" id="cd00093">
    <property type="entry name" value="HTH_XRE"/>
    <property type="match status" value="1"/>
</dbReference>
<dbReference type="PROSITE" id="PS50943">
    <property type="entry name" value="HTH_CROC1"/>
    <property type="match status" value="1"/>
</dbReference>
<dbReference type="Pfam" id="PF12375">
    <property type="entry name" value="DUF3653"/>
    <property type="match status" value="1"/>
</dbReference>
<dbReference type="InterPro" id="IPR010982">
    <property type="entry name" value="Lambda_DNA-bd_dom_sf"/>
</dbReference>
<name>A0A0H3AI68_VIBC3</name>
<gene>
    <name evidence="2" type="ordered locus">VC0395_A1071</name>
</gene>
<dbReference type="PATRIC" id="fig|345073.21.peg.1531"/>
<reference evidence="2 3" key="1">
    <citation type="submission" date="2007-03" db="EMBL/GenBank/DDBJ databases">
        <authorList>
            <person name="Heidelberg J."/>
        </authorList>
    </citation>
    <scope>NUCLEOTIDE SEQUENCE [LARGE SCALE GENOMIC DNA]</scope>
    <source>
        <strain evidence="3">ATCC 39541 / Classical Ogawa 395 / O395</strain>
    </source>
</reference>
<dbReference type="KEGG" id="vcr:VC395_1583"/>
<dbReference type="eggNOG" id="COG1396">
    <property type="taxonomic scope" value="Bacteria"/>
</dbReference>